<feature type="repeat" description="PPR" evidence="3">
    <location>
        <begin position="231"/>
        <end position="265"/>
    </location>
</feature>
<dbReference type="SUPFAM" id="SSF47616">
    <property type="entry name" value="GST C-terminal domain-like"/>
    <property type="match status" value="1"/>
</dbReference>
<dbReference type="PROSITE" id="PS51375">
    <property type="entry name" value="PPR"/>
    <property type="match status" value="12"/>
</dbReference>
<evidence type="ECO:0000256" key="4">
    <source>
        <dbReference type="SAM" id="MobiDB-lite"/>
    </source>
</evidence>
<organism evidence="6 7">
    <name type="scientific">Prunus dulcis</name>
    <name type="common">Almond</name>
    <name type="synonym">Amygdalus dulcis</name>
    <dbReference type="NCBI Taxonomy" id="3755"/>
    <lineage>
        <taxon>Eukaryota</taxon>
        <taxon>Viridiplantae</taxon>
        <taxon>Streptophyta</taxon>
        <taxon>Embryophyta</taxon>
        <taxon>Tracheophyta</taxon>
        <taxon>Spermatophyta</taxon>
        <taxon>Magnoliopsida</taxon>
        <taxon>eudicotyledons</taxon>
        <taxon>Gunneridae</taxon>
        <taxon>Pentapetalae</taxon>
        <taxon>rosids</taxon>
        <taxon>fabids</taxon>
        <taxon>Rosales</taxon>
        <taxon>Rosaceae</taxon>
        <taxon>Amygdaloideae</taxon>
        <taxon>Amygdaleae</taxon>
        <taxon>Prunus</taxon>
    </lineage>
</organism>
<evidence type="ECO:0000313" key="6">
    <source>
        <dbReference type="EMBL" id="VVA27236.1"/>
    </source>
</evidence>
<feature type="repeat" description="PPR" evidence="3">
    <location>
        <begin position="547"/>
        <end position="581"/>
    </location>
</feature>
<feature type="compositionally biased region" description="Pro residues" evidence="4">
    <location>
        <begin position="1120"/>
        <end position="1136"/>
    </location>
</feature>
<dbReference type="InterPro" id="IPR004045">
    <property type="entry name" value="Glutathione_S-Trfase_N"/>
</dbReference>
<feature type="region of interest" description="Disordered" evidence="4">
    <location>
        <begin position="1112"/>
        <end position="1156"/>
    </location>
</feature>
<dbReference type="FunFam" id="1.20.1050.10:FF:000037">
    <property type="entry name" value="Glutathione S-transferase family protein"/>
    <property type="match status" value="1"/>
</dbReference>
<dbReference type="Pfam" id="PF13409">
    <property type="entry name" value="GST_N_2"/>
    <property type="match status" value="1"/>
</dbReference>
<dbReference type="SFLD" id="SFLDG01206">
    <property type="entry name" value="Xi.1"/>
    <property type="match status" value="1"/>
</dbReference>
<evidence type="ECO:0000259" key="5">
    <source>
        <dbReference type="PROSITE" id="PS50405"/>
    </source>
</evidence>
<dbReference type="PANTHER" id="PTHR47933:SF45">
    <property type="entry name" value="PENTACOTRIPEPTIDE-REPEAT REGION OF PRORP DOMAIN-CONTAINING PROTEIN"/>
    <property type="match status" value="1"/>
</dbReference>
<feature type="repeat" description="PPR" evidence="3">
    <location>
        <begin position="477"/>
        <end position="511"/>
    </location>
</feature>
<gene>
    <name evidence="6" type="ORF">ALMOND_2B005206</name>
</gene>
<dbReference type="Gramene" id="VVA27236">
    <property type="protein sequence ID" value="VVA27236"/>
    <property type="gene ID" value="Prudul26B005206"/>
</dbReference>
<dbReference type="Pfam" id="PF01535">
    <property type="entry name" value="PPR"/>
    <property type="match status" value="1"/>
</dbReference>
<dbReference type="Gene3D" id="1.20.1050.10">
    <property type="match status" value="1"/>
</dbReference>
<feature type="repeat" description="PPR" evidence="3">
    <location>
        <begin position="407"/>
        <end position="441"/>
    </location>
</feature>
<dbReference type="InterPro" id="IPR011990">
    <property type="entry name" value="TPR-like_helical_dom_sf"/>
</dbReference>
<dbReference type="GO" id="GO:0003729">
    <property type="term" value="F:mRNA binding"/>
    <property type="evidence" value="ECO:0007669"/>
    <property type="project" value="TreeGrafter"/>
</dbReference>
<dbReference type="Gene3D" id="1.25.40.10">
    <property type="entry name" value="Tetratricopeptide repeat domain"/>
    <property type="match status" value="5"/>
</dbReference>
<feature type="repeat" description="PPR" evidence="3">
    <location>
        <begin position="512"/>
        <end position="546"/>
    </location>
</feature>
<dbReference type="Pfam" id="PF13041">
    <property type="entry name" value="PPR_2"/>
    <property type="match status" value="5"/>
</dbReference>
<dbReference type="Pfam" id="PF13410">
    <property type="entry name" value="GST_C_2"/>
    <property type="match status" value="1"/>
</dbReference>
<dbReference type="NCBIfam" id="TIGR00756">
    <property type="entry name" value="PPR"/>
    <property type="match status" value="11"/>
</dbReference>
<evidence type="ECO:0000256" key="1">
    <source>
        <dbReference type="ARBA" id="ARBA00007626"/>
    </source>
</evidence>
<dbReference type="Pfam" id="PF12854">
    <property type="entry name" value="PPR_1"/>
    <property type="match status" value="1"/>
</dbReference>
<dbReference type="FunFam" id="3.40.30.10:FF:000198">
    <property type="entry name" value="Glutathione S-transferase family protein"/>
    <property type="match status" value="1"/>
</dbReference>
<dbReference type="InterPro" id="IPR036249">
    <property type="entry name" value="Thioredoxin-like_sf"/>
</dbReference>
<dbReference type="FunCoup" id="A0A5E4FH83">
    <property type="interactions" value="1118"/>
</dbReference>
<name>A0A5E4FH83_PRUDU</name>
<feature type="repeat" description="PPR" evidence="3">
    <location>
        <begin position="336"/>
        <end position="371"/>
    </location>
</feature>
<feature type="repeat" description="PPR" evidence="3">
    <location>
        <begin position="266"/>
        <end position="300"/>
    </location>
</feature>
<dbReference type="InterPro" id="IPR047047">
    <property type="entry name" value="GST_Omega-like_C"/>
</dbReference>
<sequence>MVSLRILRRTHELQQKLLSPASNPISIFYTLFSLRTLSSYTHYDDPYSTTTITTATSTTSTSSSSQSQSLVRTICALVCQSYSPQTHLRSSPPKLNLDLNADSLTNEQAISVVASLAEEAGSMVALSFFYWAIGFPKFRYFMRLYIFCAMSLFGNGNLERAHEVVHCMVRNFAEIERLKEAADMVFEMQNQGLMLSTRTLNCVLGIACDLGLVEYAENLFEEMCVRGVSPDSLSYKSMVVGYCRNRRVLEVDRWLSKMLERGFVLDNVTFTLIISLFCEKSLVSRASWCFDKMIRMGVKPNLINFTSLIHGLCQRGSIKQAFEMLEEMVRKGWKPNVYTHTALIDGLCKKGWTERAFRLFLKLVRSDNYKPNVHTYTAMIRGYCEEDKMSRAEMLLSRMKEQGLIPNTNTYTTLVSGHCKAGNFDRAYELMDIMGKEGFAPNICTYNAVFDSLCKKGRVQEAYKLIKKGFRRGLEADRVTYTIFISEHCKRGDINGALVFFNKMLKVGLQPDMHSYTTLIAAFCRQKKMKESEKFFELSVRLGSIPTKETYTSMICGYCRDENIALAVKFFRRMGDHGCAPDSFTYGALISGLCKEEKLEEARRLYDTMMDKGLSPCEVTRLTLAYKYCKKDDSAAAMVLLERLEKKLWIRTVNTLVRKLCSEKKVGIAALFFHKLVDKDQNVDRVTLAAFKTACYESNKCQCHDCLQKGSSLYVNFIVSPSDPLEADYQMARSALDETSLSGAFVRTASVFRNFIARDPNSQFPAEPGRYHLYISYACPWASRCLAYLKIKGLEKAISFTSVKPIWERTKESDEHMGWVFPASDTELAGAEPDPLNGAKSIRELYELASTNYTGKYTVPVLWDKRLKTIVSNESAEIIRMFNTEFNDIAENAALYLYPPHLQSQIDQTNEWIYNKINNGVYKCGFARKQEPYDEAVKQLYEALDKCEEILSKQRYLCGNTLSEADIRLFVTIIRFDEVYAVHFKCNKKLLREYPNLFNYTKEIFQVPGMSSTVNIDHIKRHYYGSHPSINPFGIIPSGPDIDFSSPHDRDSSFVGPSFLRHYVKLLIANLKECVIRFYAKALIVGVGERRGRLRARAEPLGTATASDSFLHYRTGSEPLPTPPGTPRTPGTPPDPGSSAGTPPREPDPAQSACGNPSTRFAADRISSSPVASLQASSVFSFVFLCCVLSCGLRCENRALMCEFCCGLSSSIDLVGYLMGRIFI</sequence>
<dbReference type="SUPFAM" id="SSF52833">
    <property type="entry name" value="Thioredoxin-like"/>
    <property type="match status" value="1"/>
</dbReference>
<dbReference type="EMBL" id="CABIKO010000119">
    <property type="protein sequence ID" value="VVA27236.1"/>
    <property type="molecule type" value="Genomic_DNA"/>
</dbReference>
<evidence type="ECO:0000313" key="7">
    <source>
        <dbReference type="Proteomes" id="UP000327085"/>
    </source>
</evidence>
<dbReference type="InterPro" id="IPR010987">
    <property type="entry name" value="Glutathione-S-Trfase_C-like"/>
</dbReference>
<feature type="repeat" description="PPR" evidence="3">
    <location>
        <begin position="582"/>
        <end position="616"/>
    </location>
</feature>
<dbReference type="SFLD" id="SFLDG01148">
    <property type="entry name" value="Xi_(cytGST)"/>
    <property type="match status" value="1"/>
</dbReference>
<dbReference type="InterPro" id="IPR016639">
    <property type="entry name" value="GST_Omega/GSH"/>
</dbReference>
<dbReference type="InterPro" id="IPR051240">
    <property type="entry name" value="Mito_RNA-Proc/Resp"/>
</dbReference>
<dbReference type="SFLD" id="SFLDS00019">
    <property type="entry name" value="Glutathione_Transferase_(cytos"/>
    <property type="match status" value="1"/>
</dbReference>
<dbReference type="Gene3D" id="3.40.30.10">
    <property type="entry name" value="Glutaredoxin"/>
    <property type="match status" value="1"/>
</dbReference>
<evidence type="ECO:0000256" key="3">
    <source>
        <dbReference type="PROSITE-ProRule" id="PRU00708"/>
    </source>
</evidence>
<protein>
    <submittedName>
        <fullName evidence="6">PREDICTED: pentatricopeptide repeat-containing</fullName>
    </submittedName>
</protein>
<feature type="repeat" description="PPR" evidence="3">
    <location>
        <begin position="372"/>
        <end position="406"/>
    </location>
</feature>
<feature type="repeat" description="PPR" evidence="3">
    <location>
        <begin position="301"/>
        <end position="335"/>
    </location>
</feature>
<dbReference type="InterPro" id="IPR040079">
    <property type="entry name" value="Glutathione_S-Trfase"/>
</dbReference>
<dbReference type="Proteomes" id="UP000327085">
    <property type="component" value="Chromosome 4"/>
</dbReference>
<evidence type="ECO:0000256" key="2">
    <source>
        <dbReference type="ARBA" id="ARBA00022737"/>
    </source>
</evidence>
<feature type="repeat" description="PPR" evidence="3">
    <location>
        <begin position="196"/>
        <end position="230"/>
    </location>
</feature>
<dbReference type="CDD" id="cd03190">
    <property type="entry name" value="GST_C_Omega_like"/>
    <property type="match status" value="1"/>
</dbReference>
<proteinExistence type="inferred from homology"/>
<reference evidence="7" key="1">
    <citation type="journal article" date="2020" name="Plant J.">
        <title>Transposons played a major role in the diversification between the closely related almond and peach genomes: results from the almond genome sequence.</title>
        <authorList>
            <person name="Alioto T."/>
            <person name="Alexiou K.G."/>
            <person name="Bardil A."/>
            <person name="Barteri F."/>
            <person name="Castanera R."/>
            <person name="Cruz F."/>
            <person name="Dhingra A."/>
            <person name="Duval H."/>
            <person name="Fernandez I Marti A."/>
            <person name="Frias L."/>
            <person name="Galan B."/>
            <person name="Garcia J.L."/>
            <person name="Howad W."/>
            <person name="Gomez-Garrido J."/>
            <person name="Gut M."/>
            <person name="Julca I."/>
            <person name="Morata J."/>
            <person name="Puigdomenech P."/>
            <person name="Ribeca P."/>
            <person name="Rubio Cabetas M.J."/>
            <person name="Vlasova A."/>
            <person name="Wirthensohn M."/>
            <person name="Garcia-Mas J."/>
            <person name="Gabaldon T."/>
            <person name="Casacuberta J.M."/>
            <person name="Arus P."/>
        </authorList>
    </citation>
    <scope>NUCLEOTIDE SEQUENCE [LARGE SCALE GENOMIC DNA]</scope>
    <source>
        <strain evidence="7">cv. Texas</strain>
    </source>
</reference>
<dbReference type="InterPro" id="IPR036282">
    <property type="entry name" value="Glutathione-S-Trfase_C_sf"/>
</dbReference>
<accession>A0A5E4FH83</accession>
<dbReference type="SUPFAM" id="SSF81901">
    <property type="entry name" value="HCP-like"/>
    <property type="match status" value="1"/>
</dbReference>
<dbReference type="PANTHER" id="PTHR47933">
    <property type="entry name" value="PENTATRICOPEPTIDE REPEAT-CONTAINING PROTEIN 1, MITOCHONDRIAL"/>
    <property type="match status" value="1"/>
</dbReference>
<dbReference type="AlphaFoldDB" id="A0A5E4FH83"/>
<feature type="repeat" description="PPR" evidence="3">
    <location>
        <begin position="442"/>
        <end position="476"/>
    </location>
</feature>
<dbReference type="GO" id="GO:0004364">
    <property type="term" value="F:glutathione transferase activity"/>
    <property type="evidence" value="ECO:0007669"/>
    <property type="project" value="InterPro"/>
</dbReference>
<keyword evidence="2" id="KW-0677">Repeat</keyword>
<dbReference type="PROSITE" id="PS50405">
    <property type="entry name" value="GST_CTER"/>
    <property type="match status" value="1"/>
</dbReference>
<dbReference type="InterPro" id="IPR002885">
    <property type="entry name" value="PPR_rpt"/>
</dbReference>
<dbReference type="InParanoid" id="A0A5E4FH83"/>
<feature type="domain" description="GST C-terminal" evidence="5">
    <location>
        <begin position="899"/>
        <end position="1026"/>
    </location>
</feature>
<comment type="similarity">
    <text evidence="1">Belongs to the PPR family. P subfamily.</text>
</comment>